<dbReference type="Gramene" id="TVU50748">
    <property type="protein sequence ID" value="TVU50748"/>
    <property type="gene ID" value="EJB05_02136"/>
</dbReference>
<evidence type="ECO:0000313" key="3">
    <source>
        <dbReference type="Proteomes" id="UP000324897"/>
    </source>
</evidence>
<proteinExistence type="predicted"/>
<keyword evidence="1" id="KW-1133">Transmembrane helix</keyword>
<feature type="transmembrane region" description="Helical" evidence="1">
    <location>
        <begin position="58"/>
        <end position="82"/>
    </location>
</feature>
<comment type="caution">
    <text evidence="2">The sequence shown here is derived from an EMBL/GenBank/DDBJ whole genome shotgun (WGS) entry which is preliminary data.</text>
</comment>
<keyword evidence="3" id="KW-1185">Reference proteome</keyword>
<keyword evidence="1" id="KW-0472">Membrane</keyword>
<accession>A0A5J9WRH4</accession>
<keyword evidence="1" id="KW-0812">Transmembrane</keyword>
<feature type="non-terminal residue" evidence="2">
    <location>
        <position position="83"/>
    </location>
</feature>
<gene>
    <name evidence="2" type="ORF">EJB05_02136</name>
</gene>
<name>A0A5J9WRH4_9POAL</name>
<organism evidence="2 3">
    <name type="scientific">Eragrostis curvula</name>
    <name type="common">weeping love grass</name>
    <dbReference type="NCBI Taxonomy" id="38414"/>
    <lineage>
        <taxon>Eukaryota</taxon>
        <taxon>Viridiplantae</taxon>
        <taxon>Streptophyta</taxon>
        <taxon>Embryophyta</taxon>
        <taxon>Tracheophyta</taxon>
        <taxon>Spermatophyta</taxon>
        <taxon>Magnoliopsida</taxon>
        <taxon>Liliopsida</taxon>
        <taxon>Poales</taxon>
        <taxon>Poaceae</taxon>
        <taxon>PACMAD clade</taxon>
        <taxon>Chloridoideae</taxon>
        <taxon>Eragrostideae</taxon>
        <taxon>Eragrostidinae</taxon>
        <taxon>Eragrostis</taxon>
    </lineage>
</organism>
<sequence length="83" mass="9288">MRKHRLWISCSSRALGSMLHSCLVEMNCTNLVIAMTSKEYDQSPGGVLFREATSLISLNVTIVLCLFMFLELAMSMLMNLLAT</sequence>
<dbReference type="AlphaFoldDB" id="A0A5J9WRH4"/>
<protein>
    <submittedName>
        <fullName evidence="2">Uncharacterized protein</fullName>
    </submittedName>
</protein>
<reference evidence="2 3" key="1">
    <citation type="journal article" date="2019" name="Sci. Rep.">
        <title>A high-quality genome of Eragrostis curvula grass provides insights into Poaceae evolution and supports new strategies to enhance forage quality.</title>
        <authorList>
            <person name="Carballo J."/>
            <person name="Santos B.A.C.M."/>
            <person name="Zappacosta D."/>
            <person name="Garbus I."/>
            <person name="Selva J.P."/>
            <person name="Gallo C.A."/>
            <person name="Diaz A."/>
            <person name="Albertini E."/>
            <person name="Caccamo M."/>
            <person name="Echenique V."/>
        </authorList>
    </citation>
    <scope>NUCLEOTIDE SEQUENCE [LARGE SCALE GENOMIC DNA]</scope>
    <source>
        <strain evidence="3">cv. Victoria</strain>
        <tissue evidence="2">Leaf</tissue>
    </source>
</reference>
<evidence type="ECO:0000256" key="1">
    <source>
        <dbReference type="SAM" id="Phobius"/>
    </source>
</evidence>
<dbReference type="Proteomes" id="UP000324897">
    <property type="component" value="Chromosome 6"/>
</dbReference>
<dbReference type="EMBL" id="RWGY01000002">
    <property type="protein sequence ID" value="TVU50748.1"/>
    <property type="molecule type" value="Genomic_DNA"/>
</dbReference>
<evidence type="ECO:0000313" key="2">
    <source>
        <dbReference type="EMBL" id="TVU50748.1"/>
    </source>
</evidence>